<evidence type="ECO:0000313" key="1">
    <source>
        <dbReference type="EMBL" id="MDN3575723.1"/>
    </source>
</evidence>
<keyword evidence="2" id="KW-1185">Reference proteome</keyword>
<gene>
    <name evidence="1" type="ORF">QWZ03_02925</name>
</gene>
<dbReference type="RefSeq" id="WP_290331372.1">
    <property type="nucleotide sequence ID" value="NZ_JAUFPU010000003.1"/>
</dbReference>
<reference evidence="1" key="1">
    <citation type="journal article" date="2014" name="Int. J. Syst. Evol. Microbiol.">
        <title>Complete genome of a new Firmicutes species belonging to the dominant human colonic microbiota ('Ruminococcus bicirculans') reveals two chromosomes and a selective capacity to utilize plant glucans.</title>
        <authorList>
            <consortium name="NISC Comparative Sequencing Program"/>
            <person name="Wegmann U."/>
            <person name="Louis P."/>
            <person name="Goesmann A."/>
            <person name="Henrissat B."/>
            <person name="Duncan S.H."/>
            <person name="Flint H.J."/>
        </authorList>
    </citation>
    <scope>NUCLEOTIDE SEQUENCE</scope>
    <source>
        <strain evidence="1">CECT 7703</strain>
    </source>
</reference>
<reference evidence="1" key="2">
    <citation type="submission" date="2023-06" db="EMBL/GenBank/DDBJ databases">
        <authorList>
            <person name="Lucena T."/>
            <person name="Sun Q."/>
        </authorList>
    </citation>
    <scope>NUCLEOTIDE SEQUENCE</scope>
    <source>
        <strain evidence="1">CECT 7703</strain>
    </source>
</reference>
<name>A0ABT8B0F9_9NEIS</name>
<protein>
    <submittedName>
        <fullName evidence="1">DUF6229 family protein</fullName>
    </submittedName>
</protein>
<dbReference type="InterPro" id="IPR046197">
    <property type="entry name" value="DUF6229"/>
</dbReference>
<sequence>MNSIDAASLVDLWRNEASEENPAGSLFVSGEYAEADITMAIRPLTFGGCGTACTGSSRYMCC</sequence>
<comment type="caution">
    <text evidence="1">The sequence shown here is derived from an EMBL/GenBank/DDBJ whole genome shotgun (WGS) entry which is preliminary data.</text>
</comment>
<evidence type="ECO:0000313" key="2">
    <source>
        <dbReference type="Proteomes" id="UP001180081"/>
    </source>
</evidence>
<organism evidence="1 2">
    <name type="scientific">Chitinimonas viridis</name>
    <dbReference type="NCBI Taxonomy" id="664880"/>
    <lineage>
        <taxon>Bacteria</taxon>
        <taxon>Pseudomonadati</taxon>
        <taxon>Pseudomonadota</taxon>
        <taxon>Betaproteobacteria</taxon>
        <taxon>Neisseriales</taxon>
        <taxon>Chitinibacteraceae</taxon>
        <taxon>Chitinimonas</taxon>
    </lineage>
</organism>
<accession>A0ABT8B0F9</accession>
<dbReference type="Pfam" id="PF19740">
    <property type="entry name" value="DUF6229"/>
    <property type="match status" value="1"/>
</dbReference>
<proteinExistence type="predicted"/>
<dbReference type="EMBL" id="JAUFPU010000003">
    <property type="protein sequence ID" value="MDN3575723.1"/>
    <property type="molecule type" value="Genomic_DNA"/>
</dbReference>
<dbReference type="Proteomes" id="UP001180081">
    <property type="component" value="Unassembled WGS sequence"/>
</dbReference>